<dbReference type="PANTHER" id="PTHR47691">
    <property type="entry name" value="REGULATOR-RELATED"/>
    <property type="match status" value="1"/>
</dbReference>
<dbReference type="EMBL" id="BAABHK010000005">
    <property type="protein sequence ID" value="GAA4627512.1"/>
    <property type="molecule type" value="Genomic_DNA"/>
</dbReference>
<dbReference type="PRINTS" id="PR00364">
    <property type="entry name" value="DISEASERSIST"/>
</dbReference>
<dbReference type="Gene3D" id="1.25.40.10">
    <property type="entry name" value="Tetratricopeptide repeat domain"/>
    <property type="match status" value="1"/>
</dbReference>
<evidence type="ECO:0000259" key="2">
    <source>
        <dbReference type="Pfam" id="PF13401"/>
    </source>
</evidence>
<dbReference type="InterPro" id="IPR027417">
    <property type="entry name" value="P-loop_NTPase"/>
</dbReference>
<keyword evidence="4" id="KW-1185">Reference proteome</keyword>
<proteinExistence type="predicted"/>
<dbReference type="Pfam" id="PF13424">
    <property type="entry name" value="TPR_12"/>
    <property type="match status" value="1"/>
</dbReference>
<accession>A0ABP8UDT2</accession>
<dbReference type="Pfam" id="PF13401">
    <property type="entry name" value="AAA_22"/>
    <property type="match status" value="1"/>
</dbReference>
<sequence length="619" mass="65719">MTVVTGPPGVGKTALALHAAHRLRHIFTDGTLFTDLRGAGTAPRDPGDVLNSLLRSLGVPGRTIPADLADRSALYRSILADRAVLLLLDNAATSAQVRSLLPGGGPSAALVTSRAQLTGLVGATRLDLLPMSELEATALFAATAGHGRVAGDDTAVADVITNCGRLPLAVRIAGAKLASRPAWSVRHLADRLADKHRRMDELHVEDLDVRASLMLSYRGLGPAAAQAFRLLALLDYPASSLHTAAALLNVPASDAEQLLDQLLDAHLATNPAPDRYGFHDLLRSFAKEQALREDSADVRRRSLTRAVRASLTGLAGQVPHPRPDAVPQGTGRTAESSRAEQTGEAVPDVEQDNLIAAIMLVTSTPELDAALAAELLELLQRPLVLSGRWDDLSRCAAAVEQVTEGWAQATAQRVRARIAIHRGERATACRLLSITLEQARATGDRPGEVSSLILLGTLHGRSGDHDAAVTTLEQAIALGRTANVPVQMTMAHNYAGEQYLHLNRPDTALHHLRTGLSLARDNNDEDLTAMALYLLGTAHSRLGDHNTALIHHHDALHLAQTRGSAHSEAIARLHLGRTLRAAGRLDEADRALAIAVEGFRAHGDHHSAAQALAAAESLN</sequence>
<evidence type="ECO:0000313" key="3">
    <source>
        <dbReference type="EMBL" id="GAA4627512.1"/>
    </source>
</evidence>
<protein>
    <recommendedName>
        <fullName evidence="2">ORC1/DEAH AAA+ ATPase domain-containing protein</fullName>
    </recommendedName>
</protein>
<dbReference type="InterPro" id="IPR049945">
    <property type="entry name" value="AAA_22"/>
</dbReference>
<dbReference type="SMART" id="SM00028">
    <property type="entry name" value="TPR"/>
    <property type="match status" value="4"/>
</dbReference>
<dbReference type="Proteomes" id="UP001501442">
    <property type="component" value="Unassembled WGS sequence"/>
</dbReference>
<evidence type="ECO:0000256" key="1">
    <source>
        <dbReference type="SAM" id="MobiDB-lite"/>
    </source>
</evidence>
<dbReference type="RefSeq" id="WP_345432415.1">
    <property type="nucleotide sequence ID" value="NZ_BAABHK010000005.1"/>
</dbReference>
<feature type="domain" description="ORC1/DEAH AAA+ ATPase" evidence="2">
    <location>
        <begin position="1"/>
        <end position="91"/>
    </location>
</feature>
<dbReference type="PANTHER" id="PTHR47691:SF3">
    <property type="entry name" value="HTH-TYPE TRANSCRIPTIONAL REGULATOR RV0890C-RELATED"/>
    <property type="match status" value="1"/>
</dbReference>
<dbReference type="Gene3D" id="3.40.50.300">
    <property type="entry name" value="P-loop containing nucleotide triphosphate hydrolases"/>
    <property type="match status" value="1"/>
</dbReference>
<organism evidence="3 4">
    <name type="scientific">Actinoallomurus vinaceus</name>
    <dbReference type="NCBI Taxonomy" id="1080074"/>
    <lineage>
        <taxon>Bacteria</taxon>
        <taxon>Bacillati</taxon>
        <taxon>Actinomycetota</taxon>
        <taxon>Actinomycetes</taxon>
        <taxon>Streptosporangiales</taxon>
        <taxon>Thermomonosporaceae</taxon>
        <taxon>Actinoallomurus</taxon>
    </lineage>
</organism>
<dbReference type="InterPro" id="IPR019734">
    <property type="entry name" value="TPR_rpt"/>
</dbReference>
<gene>
    <name evidence="3" type="ORF">GCM10023196_040010</name>
</gene>
<comment type="caution">
    <text evidence="3">The sequence shown here is derived from an EMBL/GenBank/DDBJ whole genome shotgun (WGS) entry which is preliminary data.</text>
</comment>
<dbReference type="SUPFAM" id="SSF48452">
    <property type="entry name" value="TPR-like"/>
    <property type="match status" value="1"/>
</dbReference>
<dbReference type="InterPro" id="IPR011990">
    <property type="entry name" value="TPR-like_helical_dom_sf"/>
</dbReference>
<feature type="compositionally biased region" description="Polar residues" evidence="1">
    <location>
        <begin position="330"/>
        <end position="340"/>
    </location>
</feature>
<feature type="region of interest" description="Disordered" evidence="1">
    <location>
        <begin position="312"/>
        <end position="346"/>
    </location>
</feature>
<evidence type="ECO:0000313" key="4">
    <source>
        <dbReference type="Proteomes" id="UP001501442"/>
    </source>
</evidence>
<dbReference type="SUPFAM" id="SSF52540">
    <property type="entry name" value="P-loop containing nucleoside triphosphate hydrolases"/>
    <property type="match status" value="1"/>
</dbReference>
<name>A0ABP8UDT2_9ACTN</name>
<reference evidence="4" key="1">
    <citation type="journal article" date="2019" name="Int. J. Syst. Evol. Microbiol.">
        <title>The Global Catalogue of Microorganisms (GCM) 10K type strain sequencing project: providing services to taxonomists for standard genome sequencing and annotation.</title>
        <authorList>
            <consortium name="The Broad Institute Genomics Platform"/>
            <consortium name="The Broad Institute Genome Sequencing Center for Infectious Disease"/>
            <person name="Wu L."/>
            <person name="Ma J."/>
        </authorList>
    </citation>
    <scope>NUCLEOTIDE SEQUENCE [LARGE SCALE GENOMIC DNA]</scope>
    <source>
        <strain evidence="4">JCM 17939</strain>
    </source>
</reference>